<dbReference type="Gene3D" id="3.90.1150.10">
    <property type="entry name" value="Aspartate Aminotransferase, domain 1"/>
    <property type="match status" value="1"/>
</dbReference>
<reference evidence="7 8" key="1">
    <citation type="submission" date="2016-09" db="EMBL/GenBank/DDBJ databases">
        <title>Complete genome sequencing of Streptomyces lydicus 103 and metabolic pathways analysis of antibiotic biosynthesis.</title>
        <authorList>
            <person name="Jia N."/>
            <person name="Ding M.-Z."/>
            <person name="Gao F."/>
            <person name="Yuan Y.-J."/>
        </authorList>
    </citation>
    <scope>NUCLEOTIDE SEQUENCE [LARGE SCALE GENOMIC DNA]</scope>
    <source>
        <strain evidence="7 8">103</strain>
    </source>
</reference>
<keyword evidence="8" id="KW-1185">Reference proteome</keyword>
<sequence length="524" mass="57747">MELFPHPLRERCFSIPAEAAESAAAAQLLDDDGGCFLPGVDERMLDVYNRAADPGDPFELCRLWVGRVDAESGAHAARPRLAEQWRATRVRRSTTAEEVLTSRATVRFVKELFNFYFRDDLYGDLRSDDHLMLSGGAVDEEEWGLPEVLKECIRYALERDWYGYSDSCGRLQAREAVAAYESARIPGAPYEAGNIALTMGGTVAVSTMADFLTSRSGPRTAPALCATPNYPPLVESIACRTDTRLVPLPTQDGRMSVEPLLAALSPDTPLVMLQTAANPTGAGVAEADLVRLLNALSPSTLILLDECHEWLGPVNALSPARAARNVVRISSLSKHWSAPGIKAGWITADSDLIAEYYEYASTHFGGPPSFFYTLIEVLARMERWRVTGLRAVGAEQVREFEASYGLTPERLQAAYTNYATEREARERSLLTLRDATHARLSEFATVLKPRYSINTALTLPGWDDSYRCFRDLLRETGVSTYPGILNFCFSGGTVRVTSARSWRDLDTAVGRLGAYAARDAVRHG</sequence>
<dbReference type="EMBL" id="CP017157">
    <property type="protein sequence ID" value="AOP47515.1"/>
    <property type="molecule type" value="Genomic_DNA"/>
</dbReference>
<dbReference type="PANTHER" id="PTHR46383">
    <property type="entry name" value="ASPARTATE AMINOTRANSFERASE"/>
    <property type="match status" value="1"/>
</dbReference>
<dbReference type="RefSeq" id="WP_069569648.1">
    <property type="nucleotide sequence ID" value="NZ_CP017157.1"/>
</dbReference>
<evidence type="ECO:0000256" key="4">
    <source>
        <dbReference type="ARBA" id="ARBA00022679"/>
    </source>
</evidence>
<evidence type="ECO:0000256" key="2">
    <source>
        <dbReference type="ARBA" id="ARBA00007441"/>
    </source>
</evidence>
<dbReference type="GO" id="GO:0006520">
    <property type="term" value="P:amino acid metabolic process"/>
    <property type="evidence" value="ECO:0007669"/>
    <property type="project" value="InterPro"/>
</dbReference>
<dbReference type="KEGG" id="slc:SL103_15690"/>
<dbReference type="AlphaFoldDB" id="A0A1D7VL74"/>
<feature type="domain" description="Aminotransferase class I/classII large" evidence="6">
    <location>
        <begin position="142"/>
        <end position="360"/>
    </location>
</feature>
<evidence type="ECO:0000256" key="3">
    <source>
        <dbReference type="ARBA" id="ARBA00022576"/>
    </source>
</evidence>
<dbReference type="Gene3D" id="3.40.640.10">
    <property type="entry name" value="Type I PLP-dependent aspartate aminotransferase-like (Major domain)"/>
    <property type="match status" value="1"/>
</dbReference>
<dbReference type="PANTHER" id="PTHR46383:SF1">
    <property type="entry name" value="ASPARTATE AMINOTRANSFERASE"/>
    <property type="match status" value="1"/>
</dbReference>
<comment type="similarity">
    <text evidence="2">Belongs to the class-I pyridoxal-phosphate-dependent aminotransferase family.</text>
</comment>
<name>A0A1D7VL74_9ACTN</name>
<evidence type="ECO:0000256" key="1">
    <source>
        <dbReference type="ARBA" id="ARBA00001933"/>
    </source>
</evidence>
<dbReference type="CDD" id="cd00609">
    <property type="entry name" value="AAT_like"/>
    <property type="match status" value="1"/>
</dbReference>
<dbReference type="InterPro" id="IPR015421">
    <property type="entry name" value="PyrdxlP-dep_Trfase_major"/>
</dbReference>
<accession>A0A1D7VL74</accession>
<dbReference type="GO" id="GO:0030170">
    <property type="term" value="F:pyridoxal phosphate binding"/>
    <property type="evidence" value="ECO:0007669"/>
    <property type="project" value="InterPro"/>
</dbReference>
<dbReference type="Proteomes" id="UP000094094">
    <property type="component" value="Chromosome"/>
</dbReference>
<evidence type="ECO:0000313" key="8">
    <source>
        <dbReference type="Proteomes" id="UP000094094"/>
    </source>
</evidence>
<dbReference type="SUPFAM" id="SSF53383">
    <property type="entry name" value="PLP-dependent transferases"/>
    <property type="match status" value="1"/>
</dbReference>
<dbReference type="InterPro" id="IPR004839">
    <property type="entry name" value="Aminotransferase_I/II_large"/>
</dbReference>
<comment type="cofactor">
    <cofactor evidence="1">
        <name>pyridoxal 5'-phosphate</name>
        <dbReference type="ChEBI" id="CHEBI:597326"/>
    </cofactor>
</comment>
<dbReference type="Pfam" id="PF00155">
    <property type="entry name" value="Aminotran_1_2"/>
    <property type="match status" value="1"/>
</dbReference>
<proteinExistence type="inferred from homology"/>
<dbReference type="InterPro" id="IPR015422">
    <property type="entry name" value="PyrdxlP-dep_Trfase_small"/>
</dbReference>
<evidence type="ECO:0000259" key="6">
    <source>
        <dbReference type="Pfam" id="PF00155"/>
    </source>
</evidence>
<protein>
    <recommendedName>
        <fullName evidence="6">Aminotransferase class I/classII large domain-containing protein</fullName>
    </recommendedName>
</protein>
<dbReference type="GO" id="GO:0008483">
    <property type="term" value="F:transaminase activity"/>
    <property type="evidence" value="ECO:0007669"/>
    <property type="project" value="UniProtKB-KW"/>
</dbReference>
<dbReference type="InterPro" id="IPR050596">
    <property type="entry name" value="AspAT/PAT-like"/>
</dbReference>
<keyword evidence="5" id="KW-0663">Pyridoxal phosphate</keyword>
<organism evidence="7 8">
    <name type="scientific">Streptomyces lydicus</name>
    <dbReference type="NCBI Taxonomy" id="47763"/>
    <lineage>
        <taxon>Bacteria</taxon>
        <taxon>Bacillati</taxon>
        <taxon>Actinomycetota</taxon>
        <taxon>Actinomycetes</taxon>
        <taxon>Kitasatosporales</taxon>
        <taxon>Streptomycetaceae</taxon>
        <taxon>Streptomyces</taxon>
    </lineage>
</organism>
<keyword evidence="3" id="KW-0032">Aminotransferase</keyword>
<evidence type="ECO:0000256" key="5">
    <source>
        <dbReference type="ARBA" id="ARBA00022898"/>
    </source>
</evidence>
<gene>
    <name evidence="7" type="ORF">SL103_15690</name>
</gene>
<keyword evidence="4" id="KW-0808">Transferase</keyword>
<evidence type="ECO:0000313" key="7">
    <source>
        <dbReference type="EMBL" id="AOP47515.1"/>
    </source>
</evidence>
<dbReference type="InterPro" id="IPR015424">
    <property type="entry name" value="PyrdxlP-dep_Trfase"/>
</dbReference>